<dbReference type="GO" id="GO:0016787">
    <property type="term" value="F:hydrolase activity"/>
    <property type="evidence" value="ECO:0007669"/>
    <property type="project" value="UniProtKB-KW"/>
</dbReference>
<comment type="caution">
    <text evidence="12">The sequence shown here is derived from an EMBL/GenBank/DDBJ whole genome shotgun (WGS) entry which is preliminary data.</text>
</comment>
<reference evidence="12 13" key="1">
    <citation type="journal article" date="2018" name="Sci. Rep.">
        <title>A novel species of the marine cyanobacterium Acaryochloris with a unique pigment content and lifestyle.</title>
        <authorList>
            <person name="Partensky F."/>
            <person name="Six C."/>
            <person name="Ratin M."/>
            <person name="Garczarek L."/>
            <person name="Vaulot D."/>
            <person name="Probert I."/>
            <person name="Calteau A."/>
            <person name="Gourvil P."/>
            <person name="Marie D."/>
            <person name="Grebert T."/>
            <person name="Bouchier C."/>
            <person name="Le Panse S."/>
            <person name="Gachenot M."/>
            <person name="Rodriguez F."/>
            <person name="Garrido J.L."/>
        </authorList>
    </citation>
    <scope>NUCLEOTIDE SEQUENCE [LARGE SCALE GENOMIC DNA]</scope>
    <source>
        <strain evidence="12 13">RCC1774</strain>
    </source>
</reference>
<dbReference type="PROSITE" id="PS51192">
    <property type="entry name" value="HELICASE_ATP_BIND_1"/>
    <property type="match status" value="1"/>
</dbReference>
<evidence type="ECO:0000259" key="10">
    <source>
        <dbReference type="PROSITE" id="PS51192"/>
    </source>
</evidence>
<dbReference type="Gene3D" id="3.40.50.300">
    <property type="entry name" value="P-loop containing nucleotide triphosphate hydrolases"/>
    <property type="match status" value="2"/>
</dbReference>
<dbReference type="InterPro" id="IPR014001">
    <property type="entry name" value="Helicase_ATP-bd"/>
</dbReference>
<dbReference type="PANTHER" id="PTHR13710:SF105">
    <property type="entry name" value="ATP-DEPENDENT DNA HELICASE Q1"/>
    <property type="match status" value="1"/>
</dbReference>
<dbReference type="PANTHER" id="PTHR13710">
    <property type="entry name" value="DNA HELICASE RECQ FAMILY MEMBER"/>
    <property type="match status" value="1"/>
</dbReference>
<dbReference type="InterPro" id="IPR001650">
    <property type="entry name" value="Helicase_C-like"/>
</dbReference>
<dbReference type="GO" id="GO:0043590">
    <property type="term" value="C:bacterial nucleoid"/>
    <property type="evidence" value="ECO:0007669"/>
    <property type="project" value="TreeGrafter"/>
</dbReference>
<comment type="catalytic activity">
    <reaction evidence="8">
        <text>Couples ATP hydrolysis with the unwinding of duplex DNA by translocating in the 3'-5' direction.</text>
        <dbReference type="EC" id="5.6.2.4"/>
    </reaction>
</comment>
<comment type="similarity">
    <text evidence="1">Belongs to the helicase family. RecQ subfamily.</text>
</comment>
<keyword evidence="6" id="KW-0238">DNA-binding</keyword>
<dbReference type="EMBL" id="PQWO01000014">
    <property type="protein sequence ID" value="PZD71744.1"/>
    <property type="molecule type" value="Genomic_DNA"/>
</dbReference>
<name>A0A2W1JNL8_9CYAN</name>
<keyword evidence="13" id="KW-1185">Reference proteome</keyword>
<keyword evidence="3 12" id="KW-0378">Hydrolase</keyword>
<dbReference type="PROSITE" id="PS00690">
    <property type="entry name" value="DEAH_ATP_HELICASE"/>
    <property type="match status" value="1"/>
</dbReference>
<dbReference type="GO" id="GO:0043138">
    <property type="term" value="F:3'-5' DNA helicase activity"/>
    <property type="evidence" value="ECO:0007669"/>
    <property type="project" value="UniProtKB-EC"/>
</dbReference>
<organism evidence="12 13">
    <name type="scientific">Acaryochloris thomasi RCC1774</name>
    <dbReference type="NCBI Taxonomy" id="1764569"/>
    <lineage>
        <taxon>Bacteria</taxon>
        <taxon>Bacillati</taxon>
        <taxon>Cyanobacteriota</taxon>
        <taxon>Cyanophyceae</taxon>
        <taxon>Acaryochloridales</taxon>
        <taxon>Acaryochloridaceae</taxon>
        <taxon>Acaryochloris</taxon>
        <taxon>Acaryochloris thomasi</taxon>
    </lineage>
</organism>
<dbReference type="InterPro" id="IPR002464">
    <property type="entry name" value="DNA/RNA_helicase_DEAH_CS"/>
</dbReference>
<dbReference type="AlphaFoldDB" id="A0A2W1JNL8"/>
<keyword evidence="7" id="KW-0413">Isomerase</keyword>
<keyword evidence="2" id="KW-0547">Nucleotide-binding</keyword>
<dbReference type="InterPro" id="IPR004589">
    <property type="entry name" value="DNA_helicase_ATP-dep_RecQ"/>
</dbReference>
<dbReference type="SMART" id="SM00487">
    <property type="entry name" value="DEXDc"/>
    <property type="match status" value="1"/>
</dbReference>
<evidence type="ECO:0000256" key="8">
    <source>
        <dbReference type="ARBA" id="ARBA00034617"/>
    </source>
</evidence>
<dbReference type="CDD" id="cd17920">
    <property type="entry name" value="DEXHc_RecQ"/>
    <property type="match status" value="1"/>
</dbReference>
<dbReference type="GO" id="GO:0006310">
    <property type="term" value="P:DNA recombination"/>
    <property type="evidence" value="ECO:0007669"/>
    <property type="project" value="InterPro"/>
</dbReference>
<dbReference type="RefSeq" id="WP_110987689.1">
    <property type="nucleotide sequence ID" value="NZ_CAWNWM010000014.1"/>
</dbReference>
<evidence type="ECO:0000256" key="7">
    <source>
        <dbReference type="ARBA" id="ARBA00023235"/>
    </source>
</evidence>
<evidence type="ECO:0000256" key="5">
    <source>
        <dbReference type="ARBA" id="ARBA00022840"/>
    </source>
</evidence>
<dbReference type="GO" id="GO:0009378">
    <property type="term" value="F:four-way junction helicase activity"/>
    <property type="evidence" value="ECO:0007669"/>
    <property type="project" value="TreeGrafter"/>
</dbReference>
<evidence type="ECO:0000259" key="11">
    <source>
        <dbReference type="PROSITE" id="PS51194"/>
    </source>
</evidence>
<dbReference type="OrthoDB" id="9763310at2"/>
<keyword evidence="5" id="KW-0067">ATP-binding</keyword>
<feature type="domain" description="Helicase C-terminal" evidence="11">
    <location>
        <begin position="227"/>
        <end position="384"/>
    </location>
</feature>
<dbReference type="GO" id="GO:0006281">
    <property type="term" value="P:DNA repair"/>
    <property type="evidence" value="ECO:0007669"/>
    <property type="project" value="TreeGrafter"/>
</dbReference>
<evidence type="ECO:0000256" key="4">
    <source>
        <dbReference type="ARBA" id="ARBA00022806"/>
    </source>
</evidence>
<evidence type="ECO:0000313" key="13">
    <source>
        <dbReference type="Proteomes" id="UP000248857"/>
    </source>
</evidence>
<proteinExistence type="inferred from homology"/>
<dbReference type="Pfam" id="PF00270">
    <property type="entry name" value="DEAD"/>
    <property type="match status" value="1"/>
</dbReference>
<evidence type="ECO:0000256" key="3">
    <source>
        <dbReference type="ARBA" id="ARBA00022801"/>
    </source>
</evidence>
<sequence length="473" mass="53995">MLDSQPLDLESARYALKQFWGYDQFRPPQEDVVSCLLAGQDALVLLPTGAGKSICFQLPALLRPGLTLVVSPLVSLMENQVQELRQRQIKAALLHSQLSPQLRSQTLDQLRRLDLLYLSPESLLSSTLWPRLCSLNIGYLIIDEAHCISQWGVSFRPVYRRLGTVRSILQQGQDPIPVAAFTATATPTVQQEIQTVLQLQRPRTFRVSPYRANLNLRVQVTCSSAHRRRQVLKLIQRQGQSSGLIYTRSRRDSEALVDWLRRQRVRSVAYHAGLPPERRRQIEADWLTATMPVVVCTSAFGMGINKPDCRWICHFHAPLSVAAYVQEIGRAGRDGLRSQTLLLVSEPTGWLDPQDQQQQRYFAQQRRLQQQQAQRLVTQLPAQGTLTALQKSMPQAEMVLSMLHSTGQLRWIDPFRYVMTANAAPRPQKTDRSTMKSFIRTRHCRWRWILGYFGFASATFRCGHCDRCRTRAG</sequence>
<evidence type="ECO:0000313" key="12">
    <source>
        <dbReference type="EMBL" id="PZD71744.1"/>
    </source>
</evidence>
<dbReference type="SUPFAM" id="SSF52540">
    <property type="entry name" value="P-loop containing nucleoside triphosphate hydrolases"/>
    <property type="match status" value="1"/>
</dbReference>
<evidence type="ECO:0000256" key="2">
    <source>
        <dbReference type="ARBA" id="ARBA00022741"/>
    </source>
</evidence>
<evidence type="ECO:0000256" key="6">
    <source>
        <dbReference type="ARBA" id="ARBA00023125"/>
    </source>
</evidence>
<dbReference type="GO" id="GO:0005737">
    <property type="term" value="C:cytoplasm"/>
    <property type="evidence" value="ECO:0007669"/>
    <property type="project" value="TreeGrafter"/>
</dbReference>
<dbReference type="Pfam" id="PF00271">
    <property type="entry name" value="Helicase_C"/>
    <property type="match status" value="1"/>
</dbReference>
<dbReference type="NCBIfam" id="TIGR00614">
    <property type="entry name" value="recQ_fam"/>
    <property type="match status" value="1"/>
</dbReference>
<gene>
    <name evidence="12" type="primary">recQ_3</name>
    <name evidence="12" type="ORF">C1752_04459</name>
</gene>
<dbReference type="Proteomes" id="UP000248857">
    <property type="component" value="Unassembled WGS sequence"/>
</dbReference>
<dbReference type="PROSITE" id="PS51194">
    <property type="entry name" value="HELICASE_CTER"/>
    <property type="match status" value="1"/>
</dbReference>
<dbReference type="GO" id="GO:0003677">
    <property type="term" value="F:DNA binding"/>
    <property type="evidence" value="ECO:0007669"/>
    <property type="project" value="UniProtKB-KW"/>
</dbReference>
<protein>
    <recommendedName>
        <fullName evidence="9">DNA 3'-5' helicase</fullName>
        <ecNumber evidence="9">5.6.2.4</ecNumber>
    </recommendedName>
</protein>
<dbReference type="EC" id="5.6.2.4" evidence="9"/>
<dbReference type="InterPro" id="IPR011545">
    <property type="entry name" value="DEAD/DEAH_box_helicase_dom"/>
</dbReference>
<keyword evidence="4 12" id="KW-0347">Helicase</keyword>
<evidence type="ECO:0000256" key="1">
    <source>
        <dbReference type="ARBA" id="ARBA00005446"/>
    </source>
</evidence>
<dbReference type="GO" id="GO:0005524">
    <property type="term" value="F:ATP binding"/>
    <property type="evidence" value="ECO:0007669"/>
    <property type="project" value="UniProtKB-KW"/>
</dbReference>
<feature type="domain" description="Helicase ATP-binding" evidence="10">
    <location>
        <begin position="33"/>
        <end position="203"/>
    </location>
</feature>
<dbReference type="SMART" id="SM00490">
    <property type="entry name" value="HELICc"/>
    <property type="match status" value="1"/>
</dbReference>
<evidence type="ECO:0000256" key="9">
    <source>
        <dbReference type="ARBA" id="ARBA00034808"/>
    </source>
</evidence>
<dbReference type="GO" id="GO:0030894">
    <property type="term" value="C:replisome"/>
    <property type="evidence" value="ECO:0007669"/>
    <property type="project" value="TreeGrafter"/>
</dbReference>
<dbReference type="InterPro" id="IPR027417">
    <property type="entry name" value="P-loop_NTPase"/>
</dbReference>
<accession>A0A2W1JNL8</accession>